<name>A0ABT6Q906_9PROT</name>
<reference evidence="2" key="1">
    <citation type="submission" date="2023-05" db="EMBL/GenBank/DDBJ databases">
        <title>Whole genome sequence of Commensalibacter sp.</title>
        <authorList>
            <person name="Charoenyingcharoen P."/>
            <person name="Yukphan P."/>
        </authorList>
    </citation>
    <scope>NUCLEOTIDE SEQUENCE</scope>
    <source>
        <strain evidence="2">TBRC 10068</strain>
    </source>
</reference>
<feature type="transmembrane region" description="Helical" evidence="1">
    <location>
        <begin position="28"/>
        <end position="51"/>
    </location>
</feature>
<dbReference type="EMBL" id="JASBAN010000001">
    <property type="protein sequence ID" value="MDI2113395.1"/>
    <property type="molecule type" value="Genomic_DNA"/>
</dbReference>
<dbReference type="RefSeq" id="WP_281463001.1">
    <property type="nucleotide sequence ID" value="NZ_JASBAN010000001.1"/>
</dbReference>
<gene>
    <name evidence="2" type="ORF">QJV33_08935</name>
</gene>
<evidence type="ECO:0000313" key="3">
    <source>
        <dbReference type="Proteomes" id="UP001431775"/>
    </source>
</evidence>
<dbReference type="Proteomes" id="UP001431775">
    <property type="component" value="Unassembled WGS sequence"/>
</dbReference>
<keyword evidence="1" id="KW-0472">Membrane</keyword>
<evidence type="ECO:0000256" key="1">
    <source>
        <dbReference type="SAM" id="Phobius"/>
    </source>
</evidence>
<accession>A0ABT6Q906</accession>
<organism evidence="2 3">
    <name type="scientific">Commensalibacter nepenthis</name>
    <dbReference type="NCBI Taxonomy" id="3043872"/>
    <lineage>
        <taxon>Bacteria</taxon>
        <taxon>Pseudomonadati</taxon>
        <taxon>Pseudomonadota</taxon>
        <taxon>Alphaproteobacteria</taxon>
        <taxon>Acetobacterales</taxon>
        <taxon>Acetobacteraceae</taxon>
    </lineage>
</organism>
<keyword evidence="1" id="KW-0812">Transmembrane</keyword>
<sequence length="113" mass="12985">MFMVILFLVFISIILLLVKHKRSRHKKLITIAIMMLMVGMICWGYTDLIFALAPSPKSGNGYFFALVNKSWVWTIGMGFLMLSVPITLFCLFSKPKMLDETEKLLEDNNDLYG</sequence>
<feature type="transmembrane region" description="Helical" evidence="1">
    <location>
        <begin position="71"/>
        <end position="92"/>
    </location>
</feature>
<protein>
    <submittedName>
        <fullName evidence="2">Uncharacterized protein</fullName>
    </submittedName>
</protein>
<keyword evidence="3" id="KW-1185">Reference proteome</keyword>
<proteinExistence type="predicted"/>
<evidence type="ECO:0000313" key="2">
    <source>
        <dbReference type="EMBL" id="MDI2113395.1"/>
    </source>
</evidence>
<keyword evidence="1" id="KW-1133">Transmembrane helix</keyword>
<comment type="caution">
    <text evidence="2">The sequence shown here is derived from an EMBL/GenBank/DDBJ whole genome shotgun (WGS) entry which is preliminary data.</text>
</comment>
<feature type="transmembrane region" description="Helical" evidence="1">
    <location>
        <begin position="6"/>
        <end position="21"/>
    </location>
</feature>